<keyword evidence="4 7" id="KW-0833">Ubl conjugation pathway</keyword>
<dbReference type="InterPro" id="IPR001578">
    <property type="entry name" value="Peptidase_C12_UCH"/>
</dbReference>
<keyword evidence="6 7" id="KW-0788">Thiol protease</keyword>
<dbReference type="PANTHER" id="PTHR10589">
    <property type="entry name" value="UBIQUITIN CARBOXYL-TERMINAL HYDROLASE"/>
    <property type="match status" value="1"/>
</dbReference>
<dbReference type="GO" id="GO:0005737">
    <property type="term" value="C:cytoplasm"/>
    <property type="evidence" value="ECO:0007669"/>
    <property type="project" value="TreeGrafter"/>
</dbReference>
<feature type="active site" description="Proton donor" evidence="7">
    <location>
        <position position="177"/>
    </location>
</feature>
<keyword evidence="11" id="KW-1185">Reference proteome</keyword>
<evidence type="ECO:0000256" key="1">
    <source>
        <dbReference type="ARBA" id="ARBA00000707"/>
    </source>
</evidence>
<evidence type="ECO:0000256" key="8">
    <source>
        <dbReference type="RuleBase" id="RU361215"/>
    </source>
</evidence>
<keyword evidence="3 7" id="KW-0645">Protease</keyword>
<protein>
    <recommendedName>
        <fullName evidence="8">Ubiquitin carboxyl-terminal hydrolase</fullName>
        <ecNumber evidence="8">3.4.19.12</ecNumber>
    </recommendedName>
</protein>
<evidence type="ECO:0000313" key="10">
    <source>
        <dbReference type="EMBL" id="KAG7090621.1"/>
    </source>
</evidence>
<dbReference type="InterPro" id="IPR036959">
    <property type="entry name" value="Peptidase_C12_UCH_sf"/>
</dbReference>
<feature type="site" description="Important for enzyme activity" evidence="7">
    <location>
        <position position="194"/>
    </location>
</feature>
<dbReference type="OrthoDB" id="427186at2759"/>
<evidence type="ECO:0000256" key="7">
    <source>
        <dbReference type="PROSITE-ProRule" id="PRU01393"/>
    </source>
</evidence>
<organism evidence="10 11">
    <name type="scientific">Marasmius oreades</name>
    <name type="common">fairy-ring Marasmius</name>
    <dbReference type="NCBI Taxonomy" id="181124"/>
    <lineage>
        <taxon>Eukaryota</taxon>
        <taxon>Fungi</taxon>
        <taxon>Dikarya</taxon>
        <taxon>Basidiomycota</taxon>
        <taxon>Agaricomycotina</taxon>
        <taxon>Agaricomycetes</taxon>
        <taxon>Agaricomycetidae</taxon>
        <taxon>Agaricales</taxon>
        <taxon>Marasmiineae</taxon>
        <taxon>Marasmiaceae</taxon>
        <taxon>Marasmius</taxon>
    </lineage>
</organism>
<evidence type="ECO:0000256" key="4">
    <source>
        <dbReference type="ARBA" id="ARBA00022786"/>
    </source>
</evidence>
<dbReference type="PROSITE" id="PS52048">
    <property type="entry name" value="UCH_DOMAIN"/>
    <property type="match status" value="1"/>
</dbReference>
<evidence type="ECO:0000256" key="2">
    <source>
        <dbReference type="ARBA" id="ARBA00009326"/>
    </source>
</evidence>
<sequence length="258" mass="28759">MSSHSKPVYRKKYIPLESNPDIFSRLIDSLGVSGLEFQDVYSLEDDLLETVSRPVLALVILFPAIGEEYEKELEEERAIGTVYEGSGEEEDVVWFRQTINLACGLYAILHSISNGQARNYIESGSPIEKLLETCIPLKPYERALALEASDELEEIHNLAGKEGDTTFSPGSDDVDYHYSCLVKSRQSGRLYELDGMKSGPVDTGLSLGESEDILSKPALELVKDFIRRQSSRYQSDGFNLMALVPSWSPPTPRLSISN</sequence>
<dbReference type="AlphaFoldDB" id="A0A9P7RWR9"/>
<feature type="site" description="Transition state stabilizer" evidence="7">
    <location>
        <position position="97"/>
    </location>
</feature>
<name>A0A9P7RWR9_9AGAR</name>
<evidence type="ECO:0000256" key="3">
    <source>
        <dbReference type="ARBA" id="ARBA00022670"/>
    </source>
</evidence>
<dbReference type="GO" id="GO:0006511">
    <property type="term" value="P:ubiquitin-dependent protein catabolic process"/>
    <property type="evidence" value="ECO:0007669"/>
    <property type="project" value="UniProtKB-UniRule"/>
</dbReference>
<evidence type="ECO:0000256" key="6">
    <source>
        <dbReference type="ARBA" id="ARBA00022807"/>
    </source>
</evidence>
<comment type="similarity">
    <text evidence="2 7 8">Belongs to the peptidase C12 family.</text>
</comment>
<dbReference type="RefSeq" id="XP_043007091.1">
    <property type="nucleotide sequence ID" value="XM_043154636.1"/>
</dbReference>
<feature type="active site" description="Nucleophile" evidence="7">
    <location>
        <position position="103"/>
    </location>
</feature>
<gene>
    <name evidence="10" type="ORF">E1B28_009723</name>
</gene>
<dbReference type="Pfam" id="PF01088">
    <property type="entry name" value="Peptidase_C12"/>
    <property type="match status" value="1"/>
</dbReference>
<accession>A0A9P7RWR9</accession>
<dbReference type="PRINTS" id="PR00707">
    <property type="entry name" value="UBCTHYDRLASE"/>
</dbReference>
<dbReference type="GeneID" id="66078799"/>
<dbReference type="KEGG" id="more:E1B28_009723"/>
<dbReference type="InterPro" id="IPR038765">
    <property type="entry name" value="Papain-like_cys_pep_sf"/>
</dbReference>
<dbReference type="GO" id="GO:0016579">
    <property type="term" value="P:protein deubiquitination"/>
    <property type="evidence" value="ECO:0007669"/>
    <property type="project" value="TreeGrafter"/>
</dbReference>
<dbReference type="EMBL" id="CM032186">
    <property type="protein sequence ID" value="KAG7090621.1"/>
    <property type="molecule type" value="Genomic_DNA"/>
</dbReference>
<reference evidence="10" key="1">
    <citation type="journal article" date="2021" name="Genome Biol. Evol.">
        <title>The assembled and annotated genome of the fairy-ring fungus Marasmius oreades.</title>
        <authorList>
            <person name="Hiltunen M."/>
            <person name="Ament-Velasquez S.L."/>
            <person name="Johannesson H."/>
        </authorList>
    </citation>
    <scope>NUCLEOTIDE SEQUENCE</scope>
    <source>
        <strain evidence="10">03SP1</strain>
    </source>
</reference>
<evidence type="ECO:0000256" key="5">
    <source>
        <dbReference type="ARBA" id="ARBA00022801"/>
    </source>
</evidence>
<dbReference type="PANTHER" id="PTHR10589:SF17">
    <property type="entry name" value="UBIQUITIN CARBOXYL-TERMINAL HYDROLASE"/>
    <property type="match status" value="1"/>
</dbReference>
<keyword evidence="5 7" id="KW-0378">Hydrolase</keyword>
<feature type="domain" description="UCH catalytic" evidence="9">
    <location>
        <begin position="12"/>
        <end position="245"/>
    </location>
</feature>
<dbReference type="EC" id="3.4.19.12" evidence="8"/>
<dbReference type="Proteomes" id="UP001049176">
    <property type="component" value="Chromosome 6"/>
</dbReference>
<comment type="caution">
    <text evidence="10">The sequence shown here is derived from an EMBL/GenBank/DDBJ whole genome shotgun (WGS) entry which is preliminary data.</text>
</comment>
<comment type="catalytic activity">
    <reaction evidence="1 7 8">
        <text>Thiol-dependent hydrolysis of ester, thioester, amide, peptide and isopeptide bonds formed by the C-terminal Gly of ubiquitin (a 76-residue protein attached to proteins as an intracellular targeting signal).</text>
        <dbReference type="EC" id="3.4.19.12"/>
    </reaction>
</comment>
<evidence type="ECO:0000313" key="11">
    <source>
        <dbReference type="Proteomes" id="UP001049176"/>
    </source>
</evidence>
<dbReference type="SUPFAM" id="SSF54001">
    <property type="entry name" value="Cysteine proteinases"/>
    <property type="match status" value="1"/>
</dbReference>
<dbReference type="GO" id="GO:0004843">
    <property type="term" value="F:cysteine-type deubiquitinase activity"/>
    <property type="evidence" value="ECO:0007669"/>
    <property type="project" value="UniProtKB-UniRule"/>
</dbReference>
<proteinExistence type="inferred from homology"/>
<dbReference type="Gene3D" id="3.40.532.10">
    <property type="entry name" value="Peptidase C12, ubiquitin carboxyl-terminal hydrolase"/>
    <property type="match status" value="1"/>
</dbReference>
<evidence type="ECO:0000259" key="9">
    <source>
        <dbReference type="PROSITE" id="PS52048"/>
    </source>
</evidence>